<organism evidence="1 2">
    <name type="scientific">Streptomyces triticirhizae</name>
    <dbReference type="NCBI Taxonomy" id="2483353"/>
    <lineage>
        <taxon>Bacteria</taxon>
        <taxon>Bacillati</taxon>
        <taxon>Actinomycetota</taxon>
        <taxon>Actinomycetes</taxon>
        <taxon>Kitasatosporales</taxon>
        <taxon>Streptomycetaceae</taxon>
        <taxon>Streptomyces</taxon>
    </lineage>
</organism>
<comment type="caution">
    <text evidence="1">The sequence shown here is derived from an EMBL/GenBank/DDBJ whole genome shotgun (WGS) entry which is preliminary data.</text>
</comment>
<dbReference type="SUPFAM" id="SSF48452">
    <property type="entry name" value="TPR-like"/>
    <property type="match status" value="1"/>
</dbReference>
<gene>
    <name evidence="1" type="ORF">EBN88_28910</name>
</gene>
<accession>A0A3M2KSV7</accession>
<evidence type="ECO:0000313" key="1">
    <source>
        <dbReference type="EMBL" id="RMI27756.1"/>
    </source>
</evidence>
<dbReference type="EMBL" id="RFFJ01000316">
    <property type="protein sequence ID" value="RMI27756.1"/>
    <property type="molecule type" value="Genomic_DNA"/>
</dbReference>
<keyword evidence="2" id="KW-1185">Reference proteome</keyword>
<dbReference type="InterPro" id="IPR011990">
    <property type="entry name" value="TPR-like_helical_dom_sf"/>
</dbReference>
<dbReference type="RefSeq" id="WP_122399960.1">
    <property type="nucleotide sequence ID" value="NZ_RFFJ01000316.1"/>
</dbReference>
<name>A0A3M2KSV7_9ACTN</name>
<dbReference type="Gene3D" id="1.25.40.10">
    <property type="entry name" value="Tetratricopeptide repeat domain"/>
    <property type="match status" value="1"/>
</dbReference>
<sequence length="96" mass="10730">MGEDYDAARALALHGLATGLHGDRDAAEARLRRAMGEFEHGGSRHWQARTWEMLGQVAQADGDRAEAERRYRHSLSLYTPLSGRDADRLEGRLAKL</sequence>
<dbReference type="Proteomes" id="UP000278673">
    <property type="component" value="Unassembled WGS sequence"/>
</dbReference>
<dbReference type="AlphaFoldDB" id="A0A3M2KSV7"/>
<reference evidence="1 2" key="1">
    <citation type="submission" date="2018-10" db="EMBL/GenBank/DDBJ databases">
        <title>Isolation, diversity and antifungal activity of actinobacteria from wheat.</title>
        <authorList>
            <person name="Han C."/>
        </authorList>
    </citation>
    <scope>NUCLEOTIDE SEQUENCE [LARGE SCALE GENOMIC DNA]</scope>
    <source>
        <strain evidence="1 2">NEAU-YY642</strain>
    </source>
</reference>
<evidence type="ECO:0000313" key="2">
    <source>
        <dbReference type="Proteomes" id="UP000278673"/>
    </source>
</evidence>
<protein>
    <submittedName>
        <fullName evidence="1">Tetratricopeptide repeat protein</fullName>
    </submittedName>
</protein>
<proteinExistence type="predicted"/>